<evidence type="ECO:0000256" key="3">
    <source>
        <dbReference type="ARBA" id="ARBA00023015"/>
    </source>
</evidence>
<reference evidence="11 12" key="1">
    <citation type="journal article" date="2015" name="Genome Announc.">
        <title>Expanding the biotechnology potential of lactobacilli through comparative genomics of 213 strains and associated genera.</title>
        <authorList>
            <person name="Sun Z."/>
            <person name="Harris H.M."/>
            <person name="McCann A."/>
            <person name="Guo C."/>
            <person name="Argimon S."/>
            <person name="Zhang W."/>
            <person name="Yang X."/>
            <person name="Jeffery I.B."/>
            <person name="Cooney J.C."/>
            <person name="Kagawa T.F."/>
            <person name="Liu W."/>
            <person name="Song Y."/>
            <person name="Salvetti E."/>
            <person name="Wrobel A."/>
            <person name="Rasinkangas P."/>
            <person name="Parkhill J."/>
            <person name="Rea M.C."/>
            <person name="O'Sullivan O."/>
            <person name="Ritari J."/>
            <person name="Douillard F.P."/>
            <person name="Paul Ross R."/>
            <person name="Yang R."/>
            <person name="Briner A.E."/>
            <person name="Felis G.E."/>
            <person name="de Vos W.M."/>
            <person name="Barrangou R."/>
            <person name="Klaenhammer T.R."/>
            <person name="Caufield P.W."/>
            <person name="Cui Y."/>
            <person name="Zhang H."/>
            <person name="O'Toole P.W."/>
        </authorList>
    </citation>
    <scope>NUCLEOTIDE SEQUENCE [LARGE SCALE GENOMIC DNA]</scope>
    <source>
        <strain evidence="11 12">DSM 20003</strain>
    </source>
</reference>
<evidence type="ECO:0000256" key="5">
    <source>
        <dbReference type="ARBA" id="ARBA00023159"/>
    </source>
</evidence>
<gene>
    <name evidence="11" type="ORF">FC07_GL002774</name>
</gene>
<organism evidence="11 12">
    <name type="scientific">Loigolactobacillus bifermentans DSM 20003</name>
    <dbReference type="NCBI Taxonomy" id="1423726"/>
    <lineage>
        <taxon>Bacteria</taxon>
        <taxon>Bacillati</taxon>
        <taxon>Bacillota</taxon>
        <taxon>Bacilli</taxon>
        <taxon>Lactobacillales</taxon>
        <taxon>Lactobacillaceae</taxon>
        <taxon>Loigolactobacillus</taxon>
    </lineage>
</organism>
<dbReference type="Gene3D" id="6.10.250.690">
    <property type="match status" value="1"/>
</dbReference>
<dbReference type="PANTHER" id="PTHR48111">
    <property type="entry name" value="REGULATOR OF RPOS"/>
    <property type="match status" value="1"/>
</dbReference>
<dbReference type="PROSITE" id="PS51755">
    <property type="entry name" value="OMPR_PHOB"/>
    <property type="match status" value="1"/>
</dbReference>
<dbReference type="InterPro" id="IPR001789">
    <property type="entry name" value="Sig_transdc_resp-reg_receiver"/>
</dbReference>
<keyword evidence="1 7" id="KW-0597">Phosphoprotein</keyword>
<dbReference type="AlphaFoldDB" id="A0A0R1GY19"/>
<evidence type="ECO:0000256" key="7">
    <source>
        <dbReference type="PROSITE-ProRule" id="PRU00169"/>
    </source>
</evidence>
<feature type="DNA-binding region" description="OmpR/PhoB-type" evidence="8">
    <location>
        <begin position="139"/>
        <end position="239"/>
    </location>
</feature>
<keyword evidence="5" id="KW-0010">Activator</keyword>
<dbReference type="PROSITE" id="PS50110">
    <property type="entry name" value="RESPONSE_REGULATORY"/>
    <property type="match status" value="1"/>
</dbReference>
<dbReference type="EMBL" id="AZDA01000046">
    <property type="protein sequence ID" value="KRK39054.1"/>
    <property type="molecule type" value="Genomic_DNA"/>
</dbReference>
<protein>
    <submittedName>
        <fullName evidence="11">Two-component response regulator</fullName>
    </submittedName>
</protein>
<dbReference type="Pfam" id="PF00486">
    <property type="entry name" value="Trans_reg_C"/>
    <property type="match status" value="1"/>
</dbReference>
<keyword evidence="2" id="KW-0902">Two-component regulatory system</keyword>
<dbReference type="PANTHER" id="PTHR48111:SF21">
    <property type="entry name" value="DNA-BINDING DUAL MASTER TRANSCRIPTIONAL REGULATOR RPAA"/>
    <property type="match status" value="1"/>
</dbReference>
<dbReference type="STRING" id="1423726.FC07_GL002774"/>
<dbReference type="InterPro" id="IPR016032">
    <property type="entry name" value="Sig_transdc_resp-reg_C-effctor"/>
</dbReference>
<dbReference type="CDD" id="cd00383">
    <property type="entry name" value="trans_reg_C"/>
    <property type="match status" value="1"/>
</dbReference>
<feature type="domain" description="OmpR/PhoB-type" evidence="10">
    <location>
        <begin position="139"/>
        <end position="239"/>
    </location>
</feature>
<dbReference type="PATRIC" id="fig|1423726.3.peg.2884"/>
<evidence type="ECO:0000256" key="8">
    <source>
        <dbReference type="PROSITE-ProRule" id="PRU01091"/>
    </source>
</evidence>
<dbReference type="GO" id="GO:0006355">
    <property type="term" value="P:regulation of DNA-templated transcription"/>
    <property type="evidence" value="ECO:0007669"/>
    <property type="project" value="InterPro"/>
</dbReference>
<dbReference type="CDD" id="cd17574">
    <property type="entry name" value="REC_OmpR"/>
    <property type="match status" value="1"/>
</dbReference>
<dbReference type="InterPro" id="IPR001867">
    <property type="entry name" value="OmpR/PhoB-type_DNA-bd"/>
</dbReference>
<dbReference type="Gene3D" id="1.10.10.10">
    <property type="entry name" value="Winged helix-like DNA-binding domain superfamily/Winged helix DNA-binding domain"/>
    <property type="match status" value="1"/>
</dbReference>
<dbReference type="GO" id="GO:0032993">
    <property type="term" value="C:protein-DNA complex"/>
    <property type="evidence" value="ECO:0007669"/>
    <property type="project" value="TreeGrafter"/>
</dbReference>
<comment type="caution">
    <text evidence="11">The sequence shown here is derived from an EMBL/GenBank/DDBJ whole genome shotgun (WGS) entry which is preliminary data.</text>
</comment>
<dbReference type="Pfam" id="PF00072">
    <property type="entry name" value="Response_reg"/>
    <property type="match status" value="1"/>
</dbReference>
<accession>A0A0R1GY19</accession>
<keyword evidence="12" id="KW-1185">Reference proteome</keyword>
<dbReference type="Gene3D" id="3.40.50.2300">
    <property type="match status" value="1"/>
</dbReference>
<dbReference type="GO" id="GO:0000976">
    <property type="term" value="F:transcription cis-regulatory region binding"/>
    <property type="evidence" value="ECO:0007669"/>
    <property type="project" value="TreeGrafter"/>
</dbReference>
<feature type="modified residue" description="4-aspartylphosphate" evidence="7">
    <location>
        <position position="56"/>
    </location>
</feature>
<name>A0A0R1GY19_9LACO</name>
<evidence type="ECO:0000256" key="1">
    <source>
        <dbReference type="ARBA" id="ARBA00022553"/>
    </source>
</evidence>
<keyword evidence="6" id="KW-0804">Transcription</keyword>
<dbReference type="SMART" id="SM00862">
    <property type="entry name" value="Trans_reg_C"/>
    <property type="match status" value="1"/>
</dbReference>
<evidence type="ECO:0000313" key="12">
    <source>
        <dbReference type="Proteomes" id="UP000051461"/>
    </source>
</evidence>
<evidence type="ECO:0000259" key="9">
    <source>
        <dbReference type="PROSITE" id="PS50110"/>
    </source>
</evidence>
<feature type="domain" description="Response regulatory" evidence="9">
    <location>
        <begin position="5"/>
        <end position="121"/>
    </location>
</feature>
<dbReference type="InterPro" id="IPR039420">
    <property type="entry name" value="WalR-like"/>
</dbReference>
<dbReference type="SUPFAM" id="SSF52172">
    <property type="entry name" value="CheY-like"/>
    <property type="match status" value="1"/>
</dbReference>
<dbReference type="FunFam" id="1.10.10.10:FF:000018">
    <property type="entry name" value="DNA-binding response regulator ResD"/>
    <property type="match status" value="1"/>
</dbReference>
<dbReference type="SUPFAM" id="SSF46894">
    <property type="entry name" value="C-terminal effector domain of the bipartite response regulators"/>
    <property type="match status" value="1"/>
</dbReference>
<dbReference type="GO" id="GO:0000156">
    <property type="term" value="F:phosphorelay response regulator activity"/>
    <property type="evidence" value="ECO:0007669"/>
    <property type="project" value="TreeGrafter"/>
</dbReference>
<dbReference type="GO" id="GO:0005829">
    <property type="term" value="C:cytosol"/>
    <property type="evidence" value="ECO:0007669"/>
    <property type="project" value="TreeGrafter"/>
</dbReference>
<dbReference type="Proteomes" id="UP000051461">
    <property type="component" value="Unassembled WGS sequence"/>
</dbReference>
<keyword evidence="3" id="KW-0805">Transcription regulation</keyword>
<evidence type="ECO:0000256" key="2">
    <source>
        <dbReference type="ARBA" id="ARBA00023012"/>
    </source>
</evidence>
<evidence type="ECO:0000259" key="10">
    <source>
        <dbReference type="PROSITE" id="PS51755"/>
    </source>
</evidence>
<evidence type="ECO:0000256" key="4">
    <source>
        <dbReference type="ARBA" id="ARBA00023125"/>
    </source>
</evidence>
<dbReference type="SMART" id="SM00448">
    <property type="entry name" value="REC"/>
    <property type="match status" value="1"/>
</dbReference>
<sequence>MSALKILMIEDNKSVSEMMNMFFTKEKWEAVFAYDGQEALEIFNATPDAFDIITLDLNLPGLDGMQVAQKLRETSKTVPIIMLTARDSESDQVLGLEMGADDYVTKPFSPMTLIARIKALHRRAELSETSEGTATQNTTSDFDVQTDHFKLNTKTREAYLMDKQIEGLTPKEFDLLHTLAKNPRQVFSREQLLELVWDYQYYGDERTVDAHIKKLRQKIEKVGPQVIQTVWGVGYKFDDSGVVAS</sequence>
<keyword evidence="4 8" id="KW-0238">DNA-binding</keyword>
<dbReference type="InterPro" id="IPR011006">
    <property type="entry name" value="CheY-like_superfamily"/>
</dbReference>
<evidence type="ECO:0000256" key="6">
    <source>
        <dbReference type="ARBA" id="ARBA00023163"/>
    </source>
</evidence>
<proteinExistence type="predicted"/>
<evidence type="ECO:0000313" key="11">
    <source>
        <dbReference type="EMBL" id="KRK39054.1"/>
    </source>
</evidence>
<dbReference type="InterPro" id="IPR036388">
    <property type="entry name" value="WH-like_DNA-bd_sf"/>
</dbReference>